<organism evidence="3 4">
    <name type="scientific">Aegilops tauschii subsp. strangulata</name>
    <name type="common">Goatgrass</name>
    <dbReference type="NCBI Taxonomy" id="200361"/>
    <lineage>
        <taxon>Eukaryota</taxon>
        <taxon>Viridiplantae</taxon>
        <taxon>Streptophyta</taxon>
        <taxon>Embryophyta</taxon>
        <taxon>Tracheophyta</taxon>
        <taxon>Spermatophyta</taxon>
        <taxon>Magnoliopsida</taxon>
        <taxon>Liliopsida</taxon>
        <taxon>Poales</taxon>
        <taxon>Poaceae</taxon>
        <taxon>BOP clade</taxon>
        <taxon>Pooideae</taxon>
        <taxon>Triticodae</taxon>
        <taxon>Triticeae</taxon>
        <taxon>Triticinae</taxon>
        <taxon>Aegilops</taxon>
    </lineage>
</organism>
<feature type="transmembrane region" description="Helical" evidence="1">
    <location>
        <begin position="151"/>
        <end position="167"/>
    </location>
</feature>
<dbReference type="Pfam" id="PF04578">
    <property type="entry name" value="DUF594"/>
    <property type="match status" value="1"/>
</dbReference>
<evidence type="ECO:0000259" key="2">
    <source>
        <dbReference type="Pfam" id="PF13968"/>
    </source>
</evidence>
<dbReference type="InterPro" id="IPR025315">
    <property type="entry name" value="DUF4220"/>
</dbReference>
<dbReference type="PANTHER" id="PTHR31325">
    <property type="entry name" value="OS01G0798800 PROTEIN-RELATED"/>
    <property type="match status" value="1"/>
</dbReference>
<keyword evidence="4" id="KW-1185">Reference proteome</keyword>
<reference evidence="4" key="2">
    <citation type="journal article" date="2017" name="Nat. Plants">
        <title>The Aegilops tauschii genome reveals multiple impacts of transposons.</title>
        <authorList>
            <person name="Zhao G."/>
            <person name="Zou C."/>
            <person name="Li K."/>
            <person name="Wang K."/>
            <person name="Li T."/>
            <person name="Gao L."/>
            <person name="Zhang X."/>
            <person name="Wang H."/>
            <person name="Yang Z."/>
            <person name="Liu X."/>
            <person name="Jiang W."/>
            <person name="Mao L."/>
            <person name="Kong X."/>
            <person name="Jiao Y."/>
            <person name="Jia J."/>
        </authorList>
    </citation>
    <scope>NUCLEOTIDE SEQUENCE [LARGE SCALE GENOMIC DNA]</scope>
    <source>
        <strain evidence="4">cv. AL8/78</strain>
    </source>
</reference>
<proteinExistence type="predicted"/>
<feature type="transmembrane region" description="Helical" evidence="1">
    <location>
        <begin position="272"/>
        <end position="297"/>
    </location>
</feature>
<reference evidence="3" key="4">
    <citation type="submission" date="2019-03" db="UniProtKB">
        <authorList>
            <consortium name="EnsemblPlants"/>
        </authorList>
    </citation>
    <scope>IDENTIFICATION</scope>
</reference>
<reference evidence="3" key="3">
    <citation type="journal article" date="2017" name="Nature">
        <title>Genome sequence of the progenitor of the wheat D genome Aegilops tauschii.</title>
        <authorList>
            <person name="Luo M.C."/>
            <person name="Gu Y.Q."/>
            <person name="Puiu D."/>
            <person name="Wang H."/>
            <person name="Twardziok S.O."/>
            <person name="Deal K.R."/>
            <person name="Huo N."/>
            <person name="Zhu T."/>
            <person name="Wang L."/>
            <person name="Wang Y."/>
            <person name="McGuire P.E."/>
            <person name="Liu S."/>
            <person name="Long H."/>
            <person name="Ramasamy R.K."/>
            <person name="Rodriguez J.C."/>
            <person name="Van S.L."/>
            <person name="Yuan L."/>
            <person name="Wang Z."/>
            <person name="Xia Z."/>
            <person name="Xiao L."/>
            <person name="Anderson O.D."/>
            <person name="Ouyang S."/>
            <person name="Liang Y."/>
            <person name="Zimin A.V."/>
            <person name="Pertea G."/>
            <person name="Qi P."/>
            <person name="Bennetzen J.L."/>
            <person name="Dai X."/>
            <person name="Dawson M.W."/>
            <person name="Muller H.G."/>
            <person name="Kugler K."/>
            <person name="Rivarola-Duarte L."/>
            <person name="Spannagl M."/>
            <person name="Mayer K.F.X."/>
            <person name="Lu F.H."/>
            <person name="Bevan M.W."/>
            <person name="Leroy P."/>
            <person name="Li P."/>
            <person name="You F.M."/>
            <person name="Sun Q."/>
            <person name="Liu Z."/>
            <person name="Lyons E."/>
            <person name="Wicker T."/>
            <person name="Salzberg S.L."/>
            <person name="Devos K.M."/>
            <person name="Dvorak J."/>
        </authorList>
    </citation>
    <scope>NUCLEOTIDE SEQUENCE [LARGE SCALE GENOMIC DNA]</scope>
    <source>
        <strain evidence="3">cv. AL8/78</strain>
    </source>
</reference>
<dbReference type="Gramene" id="AET6Gv20133600.1">
    <property type="protein sequence ID" value="AET6Gv20133600.1"/>
    <property type="gene ID" value="AET6Gv20133600"/>
</dbReference>
<evidence type="ECO:0000313" key="4">
    <source>
        <dbReference type="Proteomes" id="UP000015105"/>
    </source>
</evidence>
<accession>A0A453MXG4</accession>
<keyword evidence="1" id="KW-0812">Transmembrane</keyword>
<reference evidence="3" key="5">
    <citation type="journal article" date="2021" name="G3 (Bethesda)">
        <title>Aegilops tauschii genome assembly Aet v5.0 features greater sequence contiguity and improved annotation.</title>
        <authorList>
            <person name="Wang L."/>
            <person name="Zhu T."/>
            <person name="Rodriguez J.C."/>
            <person name="Deal K.R."/>
            <person name="Dubcovsky J."/>
            <person name="McGuire P.E."/>
            <person name="Lux T."/>
            <person name="Spannagl M."/>
            <person name="Mayer K.F.X."/>
            <person name="Baldrich P."/>
            <person name="Meyers B.C."/>
            <person name="Huo N."/>
            <person name="Gu Y.Q."/>
            <person name="Zhou H."/>
            <person name="Devos K.M."/>
            <person name="Bennetzen J.L."/>
            <person name="Unver T."/>
            <person name="Budak H."/>
            <person name="Gulick P.J."/>
            <person name="Galiba G."/>
            <person name="Kalapos B."/>
            <person name="Nelson D.R."/>
            <person name="Li P."/>
            <person name="You F.M."/>
            <person name="Luo M.C."/>
            <person name="Dvorak J."/>
        </authorList>
    </citation>
    <scope>NUCLEOTIDE SEQUENCE [LARGE SCALE GENOMIC DNA]</scope>
    <source>
        <strain evidence="3">cv. AL8/78</strain>
    </source>
</reference>
<dbReference type="Proteomes" id="UP000015105">
    <property type="component" value="Chromosome 6D"/>
</dbReference>
<name>A0A453MXG4_AEGTS</name>
<evidence type="ECO:0000256" key="1">
    <source>
        <dbReference type="SAM" id="Phobius"/>
    </source>
</evidence>
<dbReference type="InterPro" id="IPR007658">
    <property type="entry name" value="DUF594"/>
</dbReference>
<evidence type="ECO:0000313" key="3">
    <source>
        <dbReference type="EnsemblPlants" id="AET6Gv20133600.1"/>
    </source>
</evidence>
<feature type="transmembrane region" description="Helical" evidence="1">
    <location>
        <begin position="309"/>
        <end position="330"/>
    </location>
</feature>
<reference evidence="4" key="1">
    <citation type="journal article" date="2014" name="Science">
        <title>Ancient hybridizations among the ancestral genomes of bread wheat.</title>
        <authorList>
            <consortium name="International Wheat Genome Sequencing Consortium,"/>
            <person name="Marcussen T."/>
            <person name="Sandve S.R."/>
            <person name="Heier L."/>
            <person name="Spannagl M."/>
            <person name="Pfeifer M."/>
            <person name="Jakobsen K.S."/>
            <person name="Wulff B.B."/>
            <person name="Steuernagel B."/>
            <person name="Mayer K.F."/>
            <person name="Olsen O.A."/>
        </authorList>
    </citation>
    <scope>NUCLEOTIDE SEQUENCE [LARGE SCALE GENOMIC DNA]</scope>
    <source>
        <strain evidence="4">cv. AL8/78</strain>
    </source>
</reference>
<protein>
    <recommendedName>
        <fullName evidence="2">DUF4220 domain-containing protein</fullName>
    </recommendedName>
</protein>
<feature type="transmembrane region" description="Helical" evidence="1">
    <location>
        <begin position="64"/>
        <end position="83"/>
    </location>
</feature>
<feature type="transmembrane region" description="Helical" evidence="1">
    <location>
        <begin position="30"/>
        <end position="52"/>
    </location>
</feature>
<dbReference type="AlphaFoldDB" id="A0A453MXG4"/>
<keyword evidence="1" id="KW-1133">Transmembrane helix</keyword>
<sequence length="687" mass="77037">SIRWHSPAICGRCTNVAMAGGLAVHLWKEWGIQILVLASFMLQVVLLIFAGIRRRKASAALRIFLWLAYLMADNIAVYALGHMSLNSRPYEDRLIAFWAPFFLLHLGGQDTITAYSLEDNQLWKRHLLTLLVQVSGASYILYVYIGNAPSLVSATILMFVVGVIKYAERVLALRLANIENLGTTLDIREGEYGRLDRKGDMDAEQEVLLGAHYLFSFCRSEFLDRVPTLGAYSAATAIKKSKHFNGGMYMYGLVEVELSLLYDLLYTKAPMIHTWHGCCIRVVSSVATVAAFLLFQLGGRGAYNGVDIAITYVLLVGAIILEITSVLRALGSTWTCAFLHARKWDRCYGAVMCLRRSVKAASNRRWLQSIGQHNVLDFCVRDKTKLRDRIARATGLGTWWKKLHYSSTIPVTPELKELLMTQMLKTMHDWRKWNIRYVRGQAALTDCGIFDDIGPTVEKDFDECVLVWHIATDIYLHCCPQIEEGHPLVKAIKVLSNYMGFLLVVRPNLLPGGVRRSLFRQNCPDLEKMMAQLCAGESSEDEDDGSWETVERLEDGTGSGQSIGEKDDGAREITAEGEDGNHPMVPSSKNLAKHVLHKHNSEHIGGAYTRAGHLATKLLDNKWNLPNVLEVIFAVWVEFLCYAAHHCTDVSHCRQLGDGGDFLTIIRILVDHIELFGIHRPDTNNGA</sequence>
<dbReference type="Pfam" id="PF13968">
    <property type="entry name" value="DUF4220"/>
    <property type="match status" value="1"/>
</dbReference>
<keyword evidence="1" id="KW-0472">Membrane</keyword>
<feature type="domain" description="DUF4220" evidence="2">
    <location>
        <begin position="66"/>
        <end position="378"/>
    </location>
</feature>
<dbReference type="EnsemblPlants" id="AET6Gv20133600.1">
    <property type="protein sequence ID" value="AET6Gv20133600.1"/>
    <property type="gene ID" value="AET6Gv20133600"/>
</dbReference>